<accession>A0A7S3W804</accession>
<sequence length="206" mass="22181">MPRIGSRDATGVAATDADSVNDDGAVEAYTRLKALRETNCDVGGQVPSQQQRADASCSESGSSIASTAAEEVRAEFDVRSFLACSPSRDGRPELALLQLRGHFAEFLREQSAFQEAALRRTAMSDDSSADDLDADLAAALNDPGICGKHYKIGTHSAKVGGPLAKRKLAASSPSSCPPEHSMHARCNDIDCGRRWPHRRQWAQRQQ</sequence>
<organism evidence="1">
    <name type="scientific">Emiliania huxleyi</name>
    <name type="common">Coccolithophore</name>
    <name type="synonym">Pontosphaera huxleyi</name>
    <dbReference type="NCBI Taxonomy" id="2903"/>
    <lineage>
        <taxon>Eukaryota</taxon>
        <taxon>Haptista</taxon>
        <taxon>Haptophyta</taxon>
        <taxon>Prymnesiophyceae</taxon>
        <taxon>Isochrysidales</taxon>
        <taxon>Noelaerhabdaceae</taxon>
        <taxon>Emiliania</taxon>
    </lineage>
</organism>
<gene>
    <name evidence="1" type="ORF">EHUX00137_LOCUS12680</name>
</gene>
<dbReference type="EMBL" id="HBIR01016924">
    <property type="protein sequence ID" value="CAE0542014.1"/>
    <property type="molecule type" value="Transcribed_RNA"/>
</dbReference>
<reference evidence="1" key="1">
    <citation type="submission" date="2021-01" db="EMBL/GenBank/DDBJ databases">
        <authorList>
            <person name="Corre E."/>
            <person name="Pelletier E."/>
            <person name="Niang G."/>
            <person name="Scheremetjew M."/>
            <person name="Finn R."/>
            <person name="Kale V."/>
            <person name="Holt S."/>
            <person name="Cochrane G."/>
            <person name="Meng A."/>
            <person name="Brown T."/>
            <person name="Cohen L."/>
        </authorList>
    </citation>
    <scope>NUCLEOTIDE SEQUENCE</scope>
    <source>
        <strain evidence="1">379</strain>
    </source>
</reference>
<dbReference type="AlphaFoldDB" id="A0A7S3W804"/>
<protein>
    <submittedName>
        <fullName evidence="1">Uncharacterized protein</fullName>
    </submittedName>
</protein>
<evidence type="ECO:0000313" key="1">
    <source>
        <dbReference type="EMBL" id="CAE0542014.1"/>
    </source>
</evidence>
<proteinExistence type="predicted"/>
<name>A0A7S3W804_EMIHU</name>